<dbReference type="SUPFAM" id="SSF109604">
    <property type="entry name" value="HD-domain/PDEase-like"/>
    <property type="match status" value="1"/>
</dbReference>
<dbReference type="InterPro" id="IPR037522">
    <property type="entry name" value="HD_GYP_dom"/>
</dbReference>
<dbReference type="Pfam" id="PF13487">
    <property type="entry name" value="HD_5"/>
    <property type="match status" value="1"/>
</dbReference>
<dbReference type="OrthoDB" id="9774747at2"/>
<dbReference type="PROSITE" id="PS51832">
    <property type="entry name" value="HD_GYP"/>
    <property type="match status" value="1"/>
</dbReference>
<comment type="caution">
    <text evidence="2">The sequence shown here is derived from an EMBL/GenBank/DDBJ whole genome shotgun (WGS) entry which is preliminary data.</text>
</comment>
<dbReference type="InterPro" id="IPR003607">
    <property type="entry name" value="HD/PDEase_dom"/>
</dbReference>
<dbReference type="Proteomes" id="UP000308891">
    <property type="component" value="Unassembled WGS sequence"/>
</dbReference>
<dbReference type="AlphaFoldDB" id="A0A4T0V6R6"/>
<dbReference type="GO" id="GO:0008081">
    <property type="term" value="F:phosphoric diester hydrolase activity"/>
    <property type="evidence" value="ECO:0007669"/>
    <property type="project" value="UniProtKB-ARBA"/>
</dbReference>
<feature type="domain" description="HD-GYP" evidence="1">
    <location>
        <begin position="91"/>
        <end position="287"/>
    </location>
</feature>
<keyword evidence="3" id="KW-1185">Reference proteome</keyword>
<reference evidence="2 3" key="1">
    <citation type="submission" date="2019-04" db="EMBL/GenBank/DDBJ databases">
        <title>Crenobacter sp. nov.</title>
        <authorList>
            <person name="Shi S."/>
        </authorList>
    </citation>
    <scope>NUCLEOTIDE SEQUENCE [LARGE SCALE GENOMIC DNA]</scope>
    <source>
        <strain evidence="2 3">GY 70310</strain>
    </source>
</reference>
<dbReference type="PANTHER" id="PTHR43155:SF2">
    <property type="entry name" value="CYCLIC DI-GMP PHOSPHODIESTERASE PA4108"/>
    <property type="match status" value="1"/>
</dbReference>
<evidence type="ECO:0000313" key="2">
    <source>
        <dbReference type="EMBL" id="TIC87087.1"/>
    </source>
</evidence>
<dbReference type="CDD" id="cd00077">
    <property type="entry name" value="HDc"/>
    <property type="match status" value="1"/>
</dbReference>
<proteinExistence type="predicted"/>
<dbReference type="Gene3D" id="1.10.3210.10">
    <property type="entry name" value="Hypothetical protein af1432"/>
    <property type="match status" value="1"/>
</dbReference>
<organism evidence="2 3">
    <name type="scientific">Crenobacter intestini</name>
    <dbReference type="NCBI Taxonomy" id="2563443"/>
    <lineage>
        <taxon>Bacteria</taxon>
        <taxon>Pseudomonadati</taxon>
        <taxon>Pseudomonadota</taxon>
        <taxon>Betaproteobacteria</taxon>
        <taxon>Neisseriales</taxon>
        <taxon>Neisseriaceae</taxon>
        <taxon>Crenobacter</taxon>
    </lineage>
</organism>
<dbReference type="PANTHER" id="PTHR43155">
    <property type="entry name" value="CYCLIC DI-GMP PHOSPHODIESTERASE PA4108-RELATED"/>
    <property type="match status" value="1"/>
</dbReference>
<evidence type="ECO:0000259" key="1">
    <source>
        <dbReference type="PROSITE" id="PS51832"/>
    </source>
</evidence>
<dbReference type="EMBL" id="STGJ01000001">
    <property type="protein sequence ID" value="TIC87087.1"/>
    <property type="molecule type" value="Genomic_DNA"/>
</dbReference>
<accession>A0A4T0V6R6</accession>
<evidence type="ECO:0000313" key="3">
    <source>
        <dbReference type="Proteomes" id="UP000308891"/>
    </source>
</evidence>
<name>A0A4T0V6R6_9NEIS</name>
<gene>
    <name evidence="2" type="ORF">E5K04_01320</name>
</gene>
<protein>
    <recommendedName>
        <fullName evidence="1">HD-GYP domain-containing protein</fullName>
    </recommendedName>
</protein>
<sequence>MLPMPPRVLPDTLFARNHLEMDDEGVFRLTARGRSLYQPHPAHMALEDGTASEPMRSLALLRKRLGEIFRDPLACNDAAGRLREMGQQVDALVRRSPDACIAAILITPCPEYTLQHALNASVLATLLGMQAQLDADELETVTLAAMTMNIGTVRLQDLLAGQASPPSTSQRQLIRLHPILSSALLREMGVTDPRWHETVQTHHEEWNGRGYPFLLNQEEIGDAAHIVHLADIACAKLMPRGYRSRLPARQALAQLYQNRDEQFDVRLVSLLVRELGFYPPGGFVELAGGELGVVVKRGASAQSPLVVLPDAPQHILDTTTPEHPIKGAAMPPRINLQQYEALTRLWENLA</sequence>